<accession>A0A7X0XUK7</accession>
<evidence type="ECO:0000313" key="2">
    <source>
        <dbReference type="Proteomes" id="UP000547643"/>
    </source>
</evidence>
<sequence length="80" mass="9363">MSEEEIKQWMAENLIIKNEAHKYTNQSEKAFTQSVQNGIIKPFFEKGEGRSMVRLFLVKELEEYGAQVAARRERLNMPKS</sequence>
<gene>
    <name evidence="1" type="ORF">HCA46_17115</name>
</gene>
<protein>
    <submittedName>
        <fullName evidence="1">Uncharacterized protein</fullName>
    </submittedName>
</protein>
<comment type="caution">
    <text evidence="1">The sequence shown here is derived from an EMBL/GenBank/DDBJ whole genome shotgun (WGS) entry which is preliminary data.</text>
</comment>
<reference evidence="1 2" key="1">
    <citation type="submission" date="2020-03" db="EMBL/GenBank/DDBJ databases">
        <title>Soil Listeria distribution.</title>
        <authorList>
            <person name="Liao J."/>
            <person name="Wiedmann M."/>
        </authorList>
    </citation>
    <scope>NUCLEOTIDE SEQUENCE [LARGE SCALE GENOMIC DNA]</scope>
    <source>
        <strain evidence="1 2">FSL L7-1017</strain>
    </source>
</reference>
<proteinExistence type="predicted"/>
<dbReference type="Proteomes" id="UP000547643">
    <property type="component" value="Unassembled WGS sequence"/>
</dbReference>
<evidence type="ECO:0000313" key="1">
    <source>
        <dbReference type="EMBL" id="MBC1780547.1"/>
    </source>
</evidence>
<dbReference type="AlphaFoldDB" id="A0A7X0XUK7"/>
<dbReference type="RefSeq" id="WP_185495776.1">
    <property type="nucleotide sequence ID" value="NZ_JAARUV010000010.1"/>
</dbReference>
<dbReference type="EMBL" id="JAARUV010000010">
    <property type="protein sequence ID" value="MBC1780547.1"/>
    <property type="molecule type" value="Genomic_DNA"/>
</dbReference>
<organism evidence="1 2">
    <name type="scientific">Listeria booriae</name>
    <dbReference type="NCBI Taxonomy" id="1552123"/>
    <lineage>
        <taxon>Bacteria</taxon>
        <taxon>Bacillati</taxon>
        <taxon>Bacillota</taxon>
        <taxon>Bacilli</taxon>
        <taxon>Bacillales</taxon>
        <taxon>Listeriaceae</taxon>
        <taxon>Listeria</taxon>
    </lineage>
</organism>
<name>A0A7X0XUK7_9LIST</name>